<dbReference type="InterPro" id="IPR010060">
    <property type="entry name" value="NRPS_synth"/>
</dbReference>
<evidence type="ECO:0000313" key="6">
    <source>
        <dbReference type="Proteomes" id="UP001172721"/>
    </source>
</evidence>
<dbReference type="InterPro" id="IPR010071">
    <property type="entry name" value="AA_adenyl_dom"/>
</dbReference>
<evidence type="ECO:0000256" key="3">
    <source>
        <dbReference type="ARBA" id="ARBA00023194"/>
    </source>
</evidence>
<keyword evidence="6" id="KW-1185">Reference proteome</keyword>
<protein>
    <submittedName>
        <fullName evidence="5">Amino acid adenylation domain-containing protein</fullName>
    </submittedName>
</protein>
<dbReference type="PROSITE" id="PS50075">
    <property type="entry name" value="CARRIER"/>
    <property type="match status" value="1"/>
</dbReference>
<sequence length="1497" mass="172056">MIPNENEKYCYALSHPQKRIWYNEQLFPETAIHHICGIGEIRGNINVSHLIKSIQSVIQNHQAFQFNMSRRQEEPVQTLSFPNVFNLNFMNFTIYSDPLGEYNKWLQTQLKKPLLLHGFPSYFFEVFKISDDHYGIFAKLHHLFFDGWSMQLLTEEISRAYENVTLDHLPLYTNFIDRETKYLTSKRAEKDRLYWNHKFKNIPDPIFHVKPGELQAKRKSYSINKNLTSSIHEWINNYNCSINDFFMLLITIYIYKVYGMQSFTLAAPVYNRTTSHEKKTIGMFTSTLPLLFTIDPNYSVLEMLSLVKKEIRQTYLHQKYPYDLLIQDLQLKKRGYDSLFQLAVNYYPFSPVSLLSDNPFTLIEMHPGEQALPMQLIIKEWEKGQLSIEIDYQTSVFTEDDVQSMFCRLIETANTVIHNSEEKIRNIGILTPGEKLRLLSEFNQTKREYPHDKTVIHLFEEQVQKAPEKTAISDGPVQLSYGELYEQMNRISHSLISSGVRKGDKVGLHGPHSIDLVAGILAILKIGAAYVPLEHTYPAKRLADIIFDSGLNHVLTNQTLPAEVDYKGEVLQLQKMDDEPGPNLFNVGMSSEPAETAYMIYTSGSTGKPKGVRVSHKNLTNYCWWANKKYVQDETEVFALYSSLSFDLTLTSLFVPLIGGHEIQIYKESEEDFVLFQILRENKVSVLKLTPSHLSLIKDSGYENTSLQTLIVGGENLKSVTARTVQNQFNQEIKIFNEYGPTEATVGCMIHHFDPAKDTGVSVPIGKPADNVQLYVLDEQQQPVPEGSTGELYIAGDGLASGYWRRPDITDSHFIPNPFQHGKRMYKTGDLVRFMENGLLEYIGRKDHQVKINGFRIELEEVEARLLDVKEIDYVHVLDRTLKDGRKQLCAYVVLNEEMDTSALKKILSHSLPAYMIPVHFIALDQIPLTTNGKVDRSKLPEPVSPLVVSEGMIQMSEAEQILVDALRDVLRVDTIELIHDFYEWGGDSIKAIQLSSRLKQRGYSLKTKDILANPQIGQMASCMKNNQQRNMDDQPVEGEVGMSPIHSWFFDQHFSQPDYYHQSILLELSDWMGDHDLESAFQELVRQHDSLRMNVRNNTVLFYNPIHLEKDFQLNVFDLSAMEYAEQMIAIAEMGRHLKSDFDLESGLLIKGACFDLGTQGKRLLVIVHHLVIDGVSWRILLEDFALILSGKQHGNDNHQLAKTTSYRNWVEKVNEYAQEMPSKHTQHWGLLEEQFLRKTRFDSPHSPVLMRDTLTSHKAMGRGLTKKWLLDANTAYQTESVDLLIASLAMALLDMSKDRCIVMQLEGHGREEFNEEIDISRTVGWFTSIYPVMFELPDNSLGEQIKYIKEQLRTVPNKGFDYLINRYLNNKNIAAGKWEHQTVRFNYLGDFEGLEVPGLFTLADETIGLDTGPENHLNVQLDVSVWILKGEVHFSVTYGCSVYTEEQITGLLNLWSEKFIQIIEHCTSKESTEYTPSDFETVGLDQEELDFLLMD</sequence>
<keyword evidence="3" id="KW-0045">Antibiotic biosynthesis</keyword>
<dbReference type="InterPro" id="IPR000873">
    <property type="entry name" value="AMP-dep_synth/lig_dom"/>
</dbReference>
<dbReference type="RefSeq" id="WP_301165136.1">
    <property type="nucleotide sequence ID" value="NZ_JAUHTR010000002.1"/>
</dbReference>
<dbReference type="Gene3D" id="3.30.300.30">
    <property type="match status" value="1"/>
</dbReference>
<dbReference type="SUPFAM" id="SSF52777">
    <property type="entry name" value="CoA-dependent acyltransferases"/>
    <property type="match status" value="4"/>
</dbReference>
<organism evidence="5 6">
    <name type="scientific">Fictibacillus fluitans</name>
    <dbReference type="NCBI Taxonomy" id="3058422"/>
    <lineage>
        <taxon>Bacteria</taxon>
        <taxon>Bacillati</taxon>
        <taxon>Bacillota</taxon>
        <taxon>Bacilli</taxon>
        <taxon>Bacillales</taxon>
        <taxon>Fictibacillaceae</taxon>
        <taxon>Fictibacillus</taxon>
    </lineage>
</organism>
<dbReference type="Gene3D" id="3.30.559.10">
    <property type="entry name" value="Chloramphenicol acetyltransferase-like domain"/>
    <property type="match status" value="2"/>
</dbReference>
<evidence type="ECO:0000259" key="4">
    <source>
        <dbReference type="PROSITE" id="PS50075"/>
    </source>
</evidence>
<dbReference type="Gene3D" id="1.10.1200.10">
    <property type="entry name" value="ACP-like"/>
    <property type="match status" value="1"/>
</dbReference>
<dbReference type="Proteomes" id="UP001172721">
    <property type="component" value="Unassembled WGS sequence"/>
</dbReference>
<comment type="similarity">
    <text evidence="2">Belongs to the ATP-dependent AMP-binding enzyme family.</text>
</comment>
<name>A0ABT8HTI4_9BACL</name>
<gene>
    <name evidence="5" type="ORF">QYB97_06340</name>
</gene>
<dbReference type="Gene3D" id="2.30.38.10">
    <property type="entry name" value="Luciferase, Domain 3"/>
    <property type="match status" value="1"/>
</dbReference>
<dbReference type="InterPro" id="IPR020845">
    <property type="entry name" value="AMP-binding_CS"/>
</dbReference>
<dbReference type="EMBL" id="JAUHTR010000002">
    <property type="protein sequence ID" value="MDN4524084.1"/>
    <property type="molecule type" value="Genomic_DNA"/>
</dbReference>
<dbReference type="SUPFAM" id="SSF47336">
    <property type="entry name" value="ACP-like"/>
    <property type="match status" value="1"/>
</dbReference>
<dbReference type="NCBIfam" id="TIGR01733">
    <property type="entry name" value="AA-adenyl-dom"/>
    <property type="match status" value="1"/>
</dbReference>
<reference evidence="5" key="1">
    <citation type="submission" date="2023-07" db="EMBL/GenBank/DDBJ databases">
        <title>Fictibacillus sp. isolated from freshwater pond.</title>
        <authorList>
            <person name="Kirdat K."/>
            <person name="Bhat A."/>
            <person name="Mourya A."/>
            <person name="Yadav A."/>
        </authorList>
    </citation>
    <scope>NUCLEOTIDE SEQUENCE</scope>
    <source>
        <strain evidence="5">NE201</strain>
    </source>
</reference>
<dbReference type="PANTHER" id="PTHR45398:SF1">
    <property type="entry name" value="ENZYME, PUTATIVE (JCVI)-RELATED"/>
    <property type="match status" value="1"/>
</dbReference>
<dbReference type="Pfam" id="PF13193">
    <property type="entry name" value="AMP-binding_C"/>
    <property type="match status" value="1"/>
</dbReference>
<dbReference type="InterPro" id="IPR023213">
    <property type="entry name" value="CAT-like_dom_sf"/>
</dbReference>
<dbReference type="Gene3D" id="3.40.50.980">
    <property type="match status" value="2"/>
</dbReference>
<dbReference type="InterPro" id="IPR045851">
    <property type="entry name" value="AMP-bd_C_sf"/>
</dbReference>
<dbReference type="InterPro" id="IPR036736">
    <property type="entry name" value="ACP-like_sf"/>
</dbReference>
<comment type="caution">
    <text evidence="5">The sequence shown here is derived from an EMBL/GenBank/DDBJ whole genome shotgun (WGS) entry which is preliminary data.</text>
</comment>
<dbReference type="InterPro" id="IPR009081">
    <property type="entry name" value="PP-bd_ACP"/>
</dbReference>
<dbReference type="Gene3D" id="3.30.559.30">
    <property type="entry name" value="Nonribosomal peptide synthetase, condensation domain"/>
    <property type="match status" value="2"/>
</dbReference>
<dbReference type="Pfam" id="PF00668">
    <property type="entry name" value="Condensation"/>
    <property type="match status" value="2"/>
</dbReference>
<dbReference type="PROSITE" id="PS00455">
    <property type="entry name" value="AMP_BINDING"/>
    <property type="match status" value="1"/>
</dbReference>
<dbReference type="Pfam" id="PF00550">
    <property type="entry name" value="PP-binding"/>
    <property type="match status" value="1"/>
</dbReference>
<evidence type="ECO:0000256" key="1">
    <source>
        <dbReference type="ARBA" id="ARBA00001957"/>
    </source>
</evidence>
<evidence type="ECO:0000256" key="2">
    <source>
        <dbReference type="ARBA" id="ARBA00006432"/>
    </source>
</evidence>
<comment type="cofactor">
    <cofactor evidence="1">
        <name>pantetheine 4'-phosphate</name>
        <dbReference type="ChEBI" id="CHEBI:47942"/>
    </cofactor>
</comment>
<dbReference type="Pfam" id="PF00501">
    <property type="entry name" value="AMP-binding"/>
    <property type="match status" value="1"/>
</dbReference>
<dbReference type="PANTHER" id="PTHR45398">
    <property type="match status" value="1"/>
</dbReference>
<dbReference type="NCBIfam" id="TIGR01720">
    <property type="entry name" value="NRPS-para261"/>
    <property type="match status" value="1"/>
</dbReference>
<dbReference type="InterPro" id="IPR025110">
    <property type="entry name" value="AMP-bd_C"/>
</dbReference>
<dbReference type="InterPro" id="IPR001242">
    <property type="entry name" value="Condensation_dom"/>
</dbReference>
<evidence type="ECO:0000313" key="5">
    <source>
        <dbReference type="EMBL" id="MDN4524084.1"/>
    </source>
</evidence>
<proteinExistence type="inferred from homology"/>
<dbReference type="SUPFAM" id="SSF56801">
    <property type="entry name" value="Acetyl-CoA synthetase-like"/>
    <property type="match status" value="1"/>
</dbReference>
<feature type="domain" description="Carrier" evidence="4">
    <location>
        <begin position="954"/>
        <end position="1028"/>
    </location>
</feature>
<accession>A0ABT8HTI4</accession>